<dbReference type="InterPro" id="IPR036259">
    <property type="entry name" value="MFS_trans_sf"/>
</dbReference>
<dbReference type="GO" id="GO:0022857">
    <property type="term" value="F:transmembrane transporter activity"/>
    <property type="evidence" value="ECO:0007669"/>
    <property type="project" value="InterPro"/>
</dbReference>
<accession>A0A221SUU2</accession>
<dbReference type="Pfam" id="PF07690">
    <property type="entry name" value="MFS_1"/>
    <property type="match status" value="1"/>
</dbReference>
<organism evidence="2 3">
    <name type="scientific">Deinococcus ficus</name>
    <dbReference type="NCBI Taxonomy" id="317577"/>
    <lineage>
        <taxon>Bacteria</taxon>
        <taxon>Thermotogati</taxon>
        <taxon>Deinococcota</taxon>
        <taxon>Deinococci</taxon>
        <taxon>Deinococcales</taxon>
        <taxon>Deinococcaceae</taxon>
        <taxon>Deinococcus</taxon>
    </lineage>
</organism>
<feature type="transmembrane region" description="Helical" evidence="1">
    <location>
        <begin position="111"/>
        <end position="135"/>
    </location>
</feature>
<feature type="transmembrane region" description="Helical" evidence="1">
    <location>
        <begin position="325"/>
        <end position="344"/>
    </location>
</feature>
<evidence type="ECO:0000256" key="1">
    <source>
        <dbReference type="SAM" id="Phobius"/>
    </source>
</evidence>
<dbReference type="InterPro" id="IPR052528">
    <property type="entry name" value="Sugar_transport-like"/>
</dbReference>
<dbReference type="EMBL" id="CP021081">
    <property type="protein sequence ID" value="ASN80400.1"/>
    <property type="molecule type" value="Genomic_DNA"/>
</dbReference>
<name>A0A221SUU2_9DEIO</name>
<dbReference type="PANTHER" id="PTHR23526:SF1">
    <property type="entry name" value="MAJOR FACILITATOR SUPERFAMILY MFS_1"/>
    <property type="match status" value="1"/>
</dbReference>
<feature type="transmembrane region" description="Helical" evidence="1">
    <location>
        <begin position="261"/>
        <end position="286"/>
    </location>
</feature>
<feature type="transmembrane region" description="Helical" evidence="1">
    <location>
        <begin position="185"/>
        <end position="204"/>
    </location>
</feature>
<keyword evidence="3" id="KW-1185">Reference proteome</keyword>
<proteinExistence type="predicted"/>
<dbReference type="SUPFAM" id="SSF103473">
    <property type="entry name" value="MFS general substrate transporter"/>
    <property type="match status" value="1"/>
</dbReference>
<evidence type="ECO:0000313" key="3">
    <source>
        <dbReference type="Proteomes" id="UP000259030"/>
    </source>
</evidence>
<feature type="transmembrane region" description="Helical" evidence="1">
    <location>
        <begin position="388"/>
        <end position="408"/>
    </location>
</feature>
<feature type="transmembrane region" description="Helical" evidence="1">
    <location>
        <begin position="49"/>
        <end position="71"/>
    </location>
</feature>
<dbReference type="Gene3D" id="1.20.1250.20">
    <property type="entry name" value="MFS general substrate transporter like domains"/>
    <property type="match status" value="1"/>
</dbReference>
<dbReference type="KEGG" id="dfc:DFI_04695"/>
<keyword evidence="1" id="KW-0812">Transmembrane</keyword>
<protein>
    <submittedName>
        <fullName evidence="2">MFS transporter</fullName>
    </submittedName>
</protein>
<feature type="transmembrane region" description="Helical" evidence="1">
    <location>
        <begin position="237"/>
        <end position="255"/>
    </location>
</feature>
<feature type="transmembrane region" description="Helical" evidence="1">
    <location>
        <begin position="20"/>
        <end position="43"/>
    </location>
</feature>
<feature type="transmembrane region" description="Helical" evidence="1">
    <location>
        <begin position="156"/>
        <end position="173"/>
    </location>
</feature>
<keyword evidence="1" id="KW-0472">Membrane</keyword>
<feature type="transmembrane region" description="Helical" evidence="1">
    <location>
        <begin position="364"/>
        <end position="382"/>
    </location>
</feature>
<feature type="transmembrane region" description="Helical" evidence="1">
    <location>
        <begin position="83"/>
        <end position="105"/>
    </location>
</feature>
<dbReference type="InterPro" id="IPR011701">
    <property type="entry name" value="MFS"/>
</dbReference>
<dbReference type="PANTHER" id="PTHR23526">
    <property type="entry name" value="INTEGRAL MEMBRANE TRANSPORT PROTEIN-RELATED"/>
    <property type="match status" value="1"/>
</dbReference>
<gene>
    <name evidence="2" type="ORF">DFI_04695</name>
</gene>
<keyword evidence="1" id="KW-1133">Transmembrane helix</keyword>
<evidence type="ECO:0000313" key="2">
    <source>
        <dbReference type="EMBL" id="ASN80400.1"/>
    </source>
</evidence>
<feature type="transmembrane region" description="Helical" evidence="1">
    <location>
        <begin position="298"/>
        <end position="319"/>
    </location>
</feature>
<dbReference type="AlphaFoldDB" id="A0A221SUU2"/>
<dbReference type="Proteomes" id="UP000259030">
    <property type="component" value="Chromosome"/>
</dbReference>
<sequence>MTRPGRRRWDWNRNEWLGILNGWAVFIGDGFMSSTVVIAGFATRLGAPNWMIGLLPGIAFGGWLLPQLFIASRVRGRPYKLPVYRSAALVRTATYIAMILITAFLADQPALCLTLFLTAMLVNALASGVSGLPFLEVVSKTVPSERRPRYFATRNLYGGLLAFGAGILVRQILAGDLAFPLDYTLIFSLGTAAYVLGYWIFGLVQEPPDAPQAAQGFRAELRSIPVTLQDRPFRAFLHLRLLLAAASMSESFYAANALRNLNFPAASLGVFVMAVMGAAPLANPIWQRVAERRGSRRILRYATAVSVLAAFWALTVTVLRPPQPLALPAYLPVFMLSSIAAQGFNLGHTNYLLNLAPDHARSRYIGTLNTLIAPALLFPALGGLLADWLGYAAVFTASILLGLAAWIVGGQLKRDA</sequence>
<reference evidence="2 3" key="1">
    <citation type="submission" date="2017-05" db="EMBL/GenBank/DDBJ databases">
        <title>The complete genome sequence of Deinococcus ficus isolated from the rhizosphere of the Ficus religiosa L. in Taiwan.</title>
        <authorList>
            <person name="Wu K.-M."/>
            <person name="Liao T.-L."/>
            <person name="Liu Y.-M."/>
            <person name="Young C.-C."/>
            <person name="Tsai S.-F."/>
        </authorList>
    </citation>
    <scope>NUCLEOTIDE SEQUENCE [LARGE SCALE GENOMIC DNA]</scope>
    <source>
        <strain evidence="2 3">CC-FR2-10</strain>
    </source>
</reference>